<dbReference type="EMBL" id="BMZS01000010">
    <property type="protein sequence ID" value="GHD58313.1"/>
    <property type="molecule type" value="Genomic_DNA"/>
</dbReference>
<dbReference type="InterPro" id="IPR013154">
    <property type="entry name" value="ADH-like_N"/>
</dbReference>
<dbReference type="CDD" id="cd08276">
    <property type="entry name" value="MDR7"/>
    <property type="match status" value="1"/>
</dbReference>
<evidence type="ECO:0000313" key="2">
    <source>
        <dbReference type="EMBL" id="GHD58313.1"/>
    </source>
</evidence>
<dbReference type="Pfam" id="PF00107">
    <property type="entry name" value="ADH_zinc_N"/>
    <property type="match status" value="1"/>
</dbReference>
<feature type="domain" description="Enoyl reductase (ER)" evidence="1">
    <location>
        <begin position="10"/>
        <end position="331"/>
    </location>
</feature>
<accession>A0A918XVA5</accession>
<name>A0A918XVA5_9PROT</name>
<dbReference type="Pfam" id="PF08240">
    <property type="entry name" value="ADH_N"/>
    <property type="match status" value="1"/>
</dbReference>
<dbReference type="Gene3D" id="3.40.50.720">
    <property type="entry name" value="NAD(P)-binding Rossmann-like Domain"/>
    <property type="match status" value="1"/>
</dbReference>
<gene>
    <name evidence="2" type="ORF">GCM10017083_41090</name>
</gene>
<comment type="caution">
    <text evidence="2">The sequence shown here is derived from an EMBL/GenBank/DDBJ whole genome shotgun (WGS) entry which is preliminary data.</text>
</comment>
<dbReference type="InterPro" id="IPR011032">
    <property type="entry name" value="GroES-like_sf"/>
</dbReference>
<dbReference type="GO" id="GO:0016491">
    <property type="term" value="F:oxidoreductase activity"/>
    <property type="evidence" value="ECO:0007669"/>
    <property type="project" value="InterPro"/>
</dbReference>
<dbReference type="PANTHER" id="PTHR45033">
    <property type="match status" value="1"/>
</dbReference>
<proteinExistence type="predicted"/>
<dbReference type="InterPro" id="IPR052711">
    <property type="entry name" value="Zinc_ADH-like"/>
</dbReference>
<dbReference type="InterPro" id="IPR013149">
    <property type="entry name" value="ADH-like_C"/>
</dbReference>
<organism evidence="2 3">
    <name type="scientific">Thalassobaculum fulvum</name>
    <dbReference type="NCBI Taxonomy" id="1633335"/>
    <lineage>
        <taxon>Bacteria</taxon>
        <taxon>Pseudomonadati</taxon>
        <taxon>Pseudomonadota</taxon>
        <taxon>Alphaproteobacteria</taxon>
        <taxon>Rhodospirillales</taxon>
        <taxon>Thalassobaculaceae</taxon>
        <taxon>Thalassobaculum</taxon>
    </lineage>
</organism>
<dbReference type="Gene3D" id="3.90.180.10">
    <property type="entry name" value="Medium-chain alcohol dehydrogenases, catalytic domain"/>
    <property type="match status" value="1"/>
</dbReference>
<keyword evidence="3" id="KW-1185">Reference proteome</keyword>
<dbReference type="InterPro" id="IPR020843">
    <property type="entry name" value="ER"/>
</dbReference>
<reference evidence="2" key="2">
    <citation type="submission" date="2020-09" db="EMBL/GenBank/DDBJ databases">
        <authorList>
            <person name="Sun Q."/>
            <person name="Kim S."/>
        </authorList>
    </citation>
    <scope>NUCLEOTIDE SEQUENCE</scope>
    <source>
        <strain evidence="2">KCTC 42651</strain>
    </source>
</reference>
<dbReference type="RefSeq" id="WP_189993126.1">
    <property type="nucleotide sequence ID" value="NZ_BMZS01000010.1"/>
</dbReference>
<reference evidence="2" key="1">
    <citation type="journal article" date="2014" name="Int. J. Syst. Evol. Microbiol.">
        <title>Complete genome sequence of Corynebacterium casei LMG S-19264T (=DSM 44701T), isolated from a smear-ripened cheese.</title>
        <authorList>
            <consortium name="US DOE Joint Genome Institute (JGI-PGF)"/>
            <person name="Walter F."/>
            <person name="Albersmeier A."/>
            <person name="Kalinowski J."/>
            <person name="Ruckert C."/>
        </authorList>
    </citation>
    <scope>NUCLEOTIDE SEQUENCE</scope>
    <source>
        <strain evidence="2">KCTC 42651</strain>
    </source>
</reference>
<dbReference type="AlphaFoldDB" id="A0A918XVA5"/>
<evidence type="ECO:0000259" key="1">
    <source>
        <dbReference type="SMART" id="SM00829"/>
    </source>
</evidence>
<sequence>MKAWQIVTDGIDALRLADLEVPVPGPGEVRVKVEASSINYRDLMTIKHAAARGIPLPRIPNSDGAGTVTAVGPGVTGIAVGDPVASCFFQDWTDGACSPEAMASALGGALDGVLAEEVVLKADGVVPVPAHLSTLEAATLPCAALTAWNALVEVGRLKAGDTVLLLGTGGVSIFALQFATAMGARVILTSSSDAKLERARAMGAAETVNYRANPDWQKAVLDLTGGRGVDVTVEVGGPGTLARSVEATRVAGRIALIGVLTGGTIDPTLIMRKSITLQGVYVGSRRMFREMNKALELHSIKPVIDHTVPFADARAAYHAMEAAGHFGKIVISG</sequence>
<evidence type="ECO:0000313" key="3">
    <source>
        <dbReference type="Proteomes" id="UP000630353"/>
    </source>
</evidence>
<dbReference type="InterPro" id="IPR036291">
    <property type="entry name" value="NAD(P)-bd_dom_sf"/>
</dbReference>
<dbReference type="SUPFAM" id="SSF51735">
    <property type="entry name" value="NAD(P)-binding Rossmann-fold domains"/>
    <property type="match status" value="1"/>
</dbReference>
<dbReference type="Proteomes" id="UP000630353">
    <property type="component" value="Unassembled WGS sequence"/>
</dbReference>
<dbReference type="PANTHER" id="PTHR45033:SF2">
    <property type="entry name" value="ZINC-TYPE ALCOHOL DEHYDROGENASE-LIKE PROTEIN C1773.06C"/>
    <property type="match status" value="1"/>
</dbReference>
<dbReference type="SMART" id="SM00829">
    <property type="entry name" value="PKS_ER"/>
    <property type="match status" value="1"/>
</dbReference>
<dbReference type="SUPFAM" id="SSF50129">
    <property type="entry name" value="GroES-like"/>
    <property type="match status" value="1"/>
</dbReference>
<protein>
    <submittedName>
        <fullName evidence="2">NADPH:quinone oxidoreductase</fullName>
    </submittedName>
</protein>